<sequence length="99" mass="11031">MTTDDAQRQPQATWASAQSMLADDHAVVLWKPDCEFSAQLMDELRGHPAITWVNVREDEDANARVRELNDGNELTPTVLVGEQVFRNPSADELRATLPG</sequence>
<comment type="caution">
    <text evidence="2">The sequence shown here is derived from an EMBL/GenBank/DDBJ whole genome shotgun (WGS) entry which is preliminary data.</text>
</comment>
<dbReference type="Pfam" id="PF00462">
    <property type="entry name" value="Glutaredoxin"/>
    <property type="match status" value="1"/>
</dbReference>
<accession>A0ABN2CDH4</accession>
<protein>
    <recommendedName>
        <fullName evidence="1">Glutaredoxin domain-containing protein</fullName>
    </recommendedName>
</protein>
<dbReference type="EMBL" id="BAAALY010000016">
    <property type="protein sequence ID" value="GAA1555180.1"/>
    <property type="molecule type" value="Genomic_DNA"/>
</dbReference>
<dbReference type="SUPFAM" id="SSF52833">
    <property type="entry name" value="Thioredoxin-like"/>
    <property type="match status" value="1"/>
</dbReference>
<evidence type="ECO:0000259" key="1">
    <source>
        <dbReference type="Pfam" id="PF00462"/>
    </source>
</evidence>
<dbReference type="Proteomes" id="UP001501791">
    <property type="component" value="Unassembled WGS sequence"/>
</dbReference>
<dbReference type="InterPro" id="IPR002109">
    <property type="entry name" value="Glutaredoxin"/>
</dbReference>
<organism evidence="2 3">
    <name type="scientific">Brevibacterium picturae</name>
    <dbReference type="NCBI Taxonomy" id="260553"/>
    <lineage>
        <taxon>Bacteria</taxon>
        <taxon>Bacillati</taxon>
        <taxon>Actinomycetota</taxon>
        <taxon>Actinomycetes</taxon>
        <taxon>Micrococcales</taxon>
        <taxon>Brevibacteriaceae</taxon>
        <taxon>Brevibacterium</taxon>
    </lineage>
</organism>
<evidence type="ECO:0000313" key="2">
    <source>
        <dbReference type="EMBL" id="GAA1555180.1"/>
    </source>
</evidence>
<dbReference type="Gene3D" id="3.40.30.10">
    <property type="entry name" value="Glutaredoxin"/>
    <property type="match status" value="1"/>
</dbReference>
<proteinExistence type="predicted"/>
<gene>
    <name evidence="2" type="ORF">GCM10009691_31890</name>
</gene>
<dbReference type="InterPro" id="IPR036249">
    <property type="entry name" value="Thioredoxin-like_sf"/>
</dbReference>
<dbReference type="RefSeq" id="WP_346036790.1">
    <property type="nucleotide sequence ID" value="NZ_BAAALY010000016.1"/>
</dbReference>
<feature type="domain" description="Glutaredoxin" evidence="1">
    <location>
        <begin position="27"/>
        <end position="84"/>
    </location>
</feature>
<reference evidence="2 3" key="1">
    <citation type="journal article" date="2019" name="Int. J. Syst. Evol. Microbiol.">
        <title>The Global Catalogue of Microorganisms (GCM) 10K type strain sequencing project: providing services to taxonomists for standard genome sequencing and annotation.</title>
        <authorList>
            <consortium name="The Broad Institute Genomics Platform"/>
            <consortium name="The Broad Institute Genome Sequencing Center for Infectious Disease"/>
            <person name="Wu L."/>
            <person name="Ma J."/>
        </authorList>
    </citation>
    <scope>NUCLEOTIDE SEQUENCE [LARGE SCALE GENOMIC DNA]</scope>
    <source>
        <strain evidence="2 3">JCM 13319</strain>
    </source>
</reference>
<name>A0ABN2CDH4_9MICO</name>
<evidence type="ECO:0000313" key="3">
    <source>
        <dbReference type="Proteomes" id="UP001501791"/>
    </source>
</evidence>
<keyword evidence="3" id="KW-1185">Reference proteome</keyword>